<dbReference type="InterPro" id="IPR019316">
    <property type="entry name" value="G8_domain"/>
</dbReference>
<dbReference type="Gene3D" id="2.160.20.10">
    <property type="entry name" value="Single-stranded right-handed beta-helix, Pectin lyase-like"/>
    <property type="match status" value="1"/>
</dbReference>
<dbReference type="Proteomes" id="UP000002508">
    <property type="component" value="Chromosome"/>
</dbReference>
<keyword evidence="5" id="KW-0732">Signal</keyword>
<keyword evidence="8" id="KW-0325">Glycoprotein</keyword>
<dbReference type="InterPro" id="IPR012334">
    <property type="entry name" value="Pectin_lyas_fold"/>
</dbReference>
<evidence type="ECO:0000313" key="11">
    <source>
        <dbReference type="Proteomes" id="UP000002508"/>
    </source>
</evidence>
<dbReference type="SUPFAM" id="SSF49503">
    <property type="entry name" value="Cupredoxins"/>
    <property type="match status" value="1"/>
</dbReference>
<dbReference type="InterPro" id="IPR006626">
    <property type="entry name" value="PbH1"/>
</dbReference>
<dbReference type="PANTHER" id="PTHR46769:SF2">
    <property type="entry name" value="FIBROCYSTIN-L ISOFORM 2 PRECURSOR-RELATED"/>
    <property type="match status" value="1"/>
</dbReference>
<name>B8G4J8_CHLAD</name>
<evidence type="ECO:0000256" key="2">
    <source>
        <dbReference type="ARBA" id="ARBA00004236"/>
    </source>
</evidence>
<dbReference type="Gene3D" id="2.60.40.420">
    <property type="entry name" value="Cupredoxins - blue copper proteins"/>
    <property type="match status" value="1"/>
</dbReference>
<dbReference type="PROSITE" id="PS51484">
    <property type="entry name" value="G8"/>
    <property type="match status" value="1"/>
</dbReference>
<dbReference type="SMART" id="SM00710">
    <property type="entry name" value="PbH1"/>
    <property type="match status" value="3"/>
</dbReference>
<dbReference type="SMART" id="SM01225">
    <property type="entry name" value="G8"/>
    <property type="match status" value="1"/>
</dbReference>
<accession>B8G4J8</accession>
<dbReference type="InterPro" id="IPR008972">
    <property type="entry name" value="Cupredoxin"/>
</dbReference>
<reference evidence="10" key="1">
    <citation type="submission" date="2008-12" db="EMBL/GenBank/DDBJ databases">
        <title>Complete sequence of Chloroflexus aggregans DSM 9485.</title>
        <authorList>
            <consortium name="US DOE Joint Genome Institute"/>
            <person name="Lucas S."/>
            <person name="Copeland A."/>
            <person name="Lapidus A."/>
            <person name="Glavina del Rio T."/>
            <person name="Dalin E."/>
            <person name="Tice H."/>
            <person name="Pitluck S."/>
            <person name="Foster B."/>
            <person name="Larimer F."/>
            <person name="Land M."/>
            <person name="Hauser L."/>
            <person name="Kyrpides N."/>
            <person name="Mikhailova N."/>
            <person name="Bryant D."/>
            <person name="Richardson P."/>
        </authorList>
    </citation>
    <scope>NUCLEOTIDE SEQUENCE</scope>
    <source>
        <strain evidence="10">DSM 9485</strain>
    </source>
</reference>
<dbReference type="Pfam" id="PF24606">
    <property type="entry name" value="CEMIP_beta-hel"/>
    <property type="match status" value="1"/>
</dbReference>
<evidence type="ECO:0000259" key="9">
    <source>
        <dbReference type="PROSITE" id="PS51484"/>
    </source>
</evidence>
<keyword evidence="6" id="KW-1133">Transmembrane helix</keyword>
<sequence>MHYRLPTRSRIVFGIISLTLLIILTPLLAWTAPTQTQVVSLSTHRYDLQITAGSTLAWRNDSSDFHRLRAIDGSWETPLMRPGEVVTQTFTVSGQSAFLCDIDPTMRGTVSVQAAHTVFVPMVASQTFERWSQPQTWGGRLPQAGDAVQIPAGKVILLDVSPPPLQSLLIEGELIFDRRDLDLTVGWIMIHGQGRLRIGSPTAPFAQRATITLTATDPNENVMGMGTRGILLMGGSFEAYGVTPNHPWTVLNNHAAAGTRELILRDTVDWQIGDQVVIAPTDFFGVAQTERLTVEAVDGTRVQVSTPLQQARWGRLQYVNSSGMTLTPTNEVTPLVLDERAEVGNLSRRIVIQGADDDRWRNDRFGAQIMVMNNASLRLDGVELRRVGQGGRLGRYPIHFHLLSYDADGNWTGDATNNVITNSSIWNSVNRCIVIHGTNGTTIRNNICYDIAGHAIFLEDAVERRNVIEGNLVLRVRQPPQPLIASDRSSFRRGPSGFWLTNPDNTVRGNVAADTEGNGFWLAFPDQPLGANKRVPIRPVHLPLGIFSHNVAHSNSKPGINIDFAPFDDEGNTKEIKYIPTVNGEPFRYENRVRFTLSDITTYKNNDNGLWNRVSWPDYVRFVSADNVGMFFAGAGDSGKIVDSLIIGESLNNQSPRPTTDQPNTAVASYHSTFDIDNNVIVNFPLHNRLDRASGAFATNDYYTRAVDRGLIRNPHNRLINAHPGRRVISPNINTPAGNAALAGALWDPHGYWGPAGNYWVYDIPFLTVGQTCVAVAPVGQNGQSCRGPYYGVGGLRIDNGDPYKPRMPLTVTRLDATNQPIAQWIVTEGRGSGTNTFGIMPWMRHFTAVTGGRYRVEFRDGTTTTPLPLQELKITLSNMHTTDDRLILALPFGGSGTVEAYLTTRENYQDSAPGAAERRDLTPVTSFAALVATDNSFWHDTASQQVWVNVQGGVPSWNGAPLDPLSDTALYRETMLRIYRP</sequence>
<keyword evidence="11" id="KW-1185">Reference proteome</keyword>
<dbReference type="InterPro" id="IPR055401">
    <property type="entry name" value="CEMIP_beta-hel_dom"/>
</dbReference>
<feature type="domain" description="G8" evidence="9">
    <location>
        <begin position="135"/>
        <end position="253"/>
    </location>
</feature>
<gene>
    <name evidence="10" type="ordered locus">Cagg_2605</name>
</gene>
<proteinExistence type="predicted"/>
<evidence type="ECO:0000256" key="7">
    <source>
        <dbReference type="ARBA" id="ARBA00023136"/>
    </source>
</evidence>
<dbReference type="STRING" id="326427.Cagg_2605"/>
<evidence type="ECO:0000256" key="6">
    <source>
        <dbReference type="ARBA" id="ARBA00022989"/>
    </source>
</evidence>
<protein>
    <recommendedName>
        <fullName evidence="9">G8 domain-containing protein</fullName>
    </recommendedName>
</protein>
<dbReference type="AlphaFoldDB" id="B8G4J8"/>
<dbReference type="GO" id="GO:0005886">
    <property type="term" value="C:plasma membrane"/>
    <property type="evidence" value="ECO:0007669"/>
    <property type="project" value="UniProtKB-SubCell"/>
</dbReference>
<evidence type="ECO:0000256" key="4">
    <source>
        <dbReference type="ARBA" id="ARBA00022692"/>
    </source>
</evidence>
<dbReference type="RefSeq" id="WP_015941332.1">
    <property type="nucleotide sequence ID" value="NC_011831.1"/>
</dbReference>
<keyword evidence="4" id="KW-0812">Transmembrane</keyword>
<dbReference type="InterPro" id="IPR011050">
    <property type="entry name" value="Pectin_lyase_fold/virulence"/>
</dbReference>
<evidence type="ECO:0000256" key="3">
    <source>
        <dbReference type="ARBA" id="ARBA00022475"/>
    </source>
</evidence>
<evidence type="ECO:0000256" key="8">
    <source>
        <dbReference type="ARBA" id="ARBA00023180"/>
    </source>
</evidence>
<evidence type="ECO:0000256" key="1">
    <source>
        <dbReference type="ARBA" id="ARBA00004167"/>
    </source>
</evidence>
<dbReference type="SUPFAM" id="SSF51126">
    <property type="entry name" value="Pectin lyase-like"/>
    <property type="match status" value="1"/>
</dbReference>
<dbReference type="EMBL" id="CP001337">
    <property type="protein sequence ID" value="ACL25474.1"/>
    <property type="molecule type" value="Genomic_DNA"/>
</dbReference>
<comment type="subcellular location">
    <subcellularLocation>
        <location evidence="2">Cell membrane</location>
    </subcellularLocation>
    <subcellularLocation>
        <location evidence="1">Membrane</location>
        <topology evidence="1">Single-pass membrane protein</topology>
    </subcellularLocation>
</comment>
<evidence type="ECO:0000313" key="10">
    <source>
        <dbReference type="EMBL" id="ACL25474.1"/>
    </source>
</evidence>
<keyword evidence="3" id="KW-1003">Cell membrane</keyword>
<dbReference type="OrthoDB" id="9815414at2"/>
<dbReference type="KEGG" id="cag:Cagg_2605"/>
<dbReference type="Pfam" id="PF10162">
    <property type="entry name" value="G8"/>
    <property type="match status" value="1"/>
</dbReference>
<dbReference type="InterPro" id="IPR052387">
    <property type="entry name" value="Fibrocystin"/>
</dbReference>
<dbReference type="eggNOG" id="COG3794">
    <property type="taxonomic scope" value="Bacteria"/>
</dbReference>
<evidence type="ECO:0000256" key="5">
    <source>
        <dbReference type="ARBA" id="ARBA00022729"/>
    </source>
</evidence>
<organism evidence="10 11">
    <name type="scientific">Chloroflexus aggregans (strain MD-66 / DSM 9485)</name>
    <dbReference type="NCBI Taxonomy" id="326427"/>
    <lineage>
        <taxon>Bacteria</taxon>
        <taxon>Bacillati</taxon>
        <taxon>Chloroflexota</taxon>
        <taxon>Chloroflexia</taxon>
        <taxon>Chloroflexales</taxon>
        <taxon>Chloroflexineae</taxon>
        <taxon>Chloroflexaceae</taxon>
        <taxon>Chloroflexus</taxon>
    </lineage>
</organism>
<dbReference type="PANTHER" id="PTHR46769">
    <property type="entry name" value="POLYCYSTIC KIDNEY AND HEPATIC DISEASE 1 (AUTOSOMAL RECESSIVE)-LIKE 1"/>
    <property type="match status" value="1"/>
</dbReference>
<dbReference type="HOGENOM" id="CLU_303204_0_0_0"/>
<keyword evidence="7" id="KW-0472">Membrane</keyword>